<gene>
    <name evidence="1" type="ORF">VB854_10695</name>
</gene>
<name>A0ABU5TXB6_9CYAN</name>
<dbReference type="RefSeq" id="WP_323224588.1">
    <property type="nucleotide sequence ID" value="NZ_JAYGHT010000030.1"/>
</dbReference>
<protein>
    <submittedName>
        <fullName evidence="1">Uncharacterized protein</fullName>
    </submittedName>
</protein>
<evidence type="ECO:0000313" key="1">
    <source>
        <dbReference type="EMBL" id="MEA5519415.1"/>
    </source>
</evidence>
<reference evidence="1 2" key="1">
    <citation type="submission" date="2023-12" db="EMBL/GenBank/DDBJ databases">
        <title>Baltic Sea Cyanobacteria.</title>
        <authorList>
            <person name="Delbaje E."/>
            <person name="Fewer D.P."/>
            <person name="Shishido T.K."/>
        </authorList>
    </citation>
    <scope>NUCLEOTIDE SEQUENCE [LARGE SCALE GENOMIC DNA]</scope>
    <source>
        <strain evidence="1 2">CCNP 1315</strain>
    </source>
</reference>
<keyword evidence="2" id="KW-1185">Reference proteome</keyword>
<comment type="caution">
    <text evidence="1">The sequence shown here is derived from an EMBL/GenBank/DDBJ whole genome shotgun (WGS) entry which is preliminary data.</text>
</comment>
<proteinExistence type="predicted"/>
<organism evidence="1 2">
    <name type="scientific">Limnoraphis robusta CCNP1315</name>
    <dbReference type="NCBI Taxonomy" id="3110306"/>
    <lineage>
        <taxon>Bacteria</taxon>
        <taxon>Bacillati</taxon>
        <taxon>Cyanobacteriota</taxon>
        <taxon>Cyanophyceae</taxon>
        <taxon>Oscillatoriophycideae</taxon>
        <taxon>Oscillatoriales</taxon>
        <taxon>Sirenicapillariaceae</taxon>
        <taxon>Limnoraphis</taxon>
    </lineage>
</organism>
<evidence type="ECO:0000313" key="2">
    <source>
        <dbReference type="Proteomes" id="UP001301728"/>
    </source>
</evidence>
<dbReference type="EMBL" id="JAYGHT010000030">
    <property type="protein sequence ID" value="MEA5519415.1"/>
    <property type="molecule type" value="Genomic_DNA"/>
</dbReference>
<sequence>MKGIQFLINDTGEKTAVLIDLEEWGDLWEDFYDVMVSHVRADEPEVNWDELEAEIVENA</sequence>
<accession>A0ABU5TXB6</accession>
<dbReference type="Proteomes" id="UP001301728">
    <property type="component" value="Unassembled WGS sequence"/>
</dbReference>